<dbReference type="InterPro" id="IPR018060">
    <property type="entry name" value="HTH_AraC"/>
</dbReference>
<dbReference type="PANTHER" id="PTHR43280:SF32">
    <property type="entry name" value="TRANSCRIPTIONAL REGULATORY PROTEIN"/>
    <property type="match status" value="1"/>
</dbReference>
<dbReference type="PANTHER" id="PTHR43280">
    <property type="entry name" value="ARAC-FAMILY TRANSCRIPTIONAL REGULATOR"/>
    <property type="match status" value="1"/>
</dbReference>
<dbReference type="InterPro" id="IPR037923">
    <property type="entry name" value="HTH-like"/>
</dbReference>
<dbReference type="Proteomes" id="UP000438914">
    <property type="component" value="Unassembled WGS sequence"/>
</dbReference>
<name>A0A7K0KDY3_9BACT</name>
<evidence type="ECO:0000313" key="6">
    <source>
        <dbReference type="Proteomes" id="UP000438914"/>
    </source>
</evidence>
<dbReference type="SMART" id="SM00342">
    <property type="entry name" value="HTH_ARAC"/>
    <property type="match status" value="1"/>
</dbReference>
<comment type="caution">
    <text evidence="5">The sequence shown here is derived from an EMBL/GenBank/DDBJ whole genome shotgun (WGS) entry which is preliminary data.</text>
</comment>
<dbReference type="Pfam" id="PF12833">
    <property type="entry name" value="HTH_18"/>
    <property type="match status" value="1"/>
</dbReference>
<protein>
    <submittedName>
        <fullName evidence="5">AraC family transcriptional regulator</fullName>
    </submittedName>
</protein>
<gene>
    <name evidence="5" type="ORF">FYJ73_05555</name>
</gene>
<evidence type="ECO:0000256" key="1">
    <source>
        <dbReference type="ARBA" id="ARBA00023015"/>
    </source>
</evidence>
<dbReference type="GO" id="GO:0003700">
    <property type="term" value="F:DNA-binding transcription factor activity"/>
    <property type="evidence" value="ECO:0007669"/>
    <property type="project" value="InterPro"/>
</dbReference>
<dbReference type="InterPro" id="IPR009057">
    <property type="entry name" value="Homeodomain-like_sf"/>
</dbReference>
<proteinExistence type="predicted"/>
<dbReference type="EMBL" id="VUNG01000009">
    <property type="protein sequence ID" value="MST84136.1"/>
    <property type="molecule type" value="Genomic_DNA"/>
</dbReference>
<evidence type="ECO:0000256" key="3">
    <source>
        <dbReference type="ARBA" id="ARBA00023163"/>
    </source>
</evidence>
<organism evidence="5 6">
    <name type="scientific">Hallella mizrahii</name>
    <dbReference type="NCBI Taxonomy" id="2606637"/>
    <lineage>
        <taxon>Bacteria</taxon>
        <taxon>Pseudomonadati</taxon>
        <taxon>Bacteroidota</taxon>
        <taxon>Bacteroidia</taxon>
        <taxon>Bacteroidales</taxon>
        <taxon>Prevotellaceae</taxon>
        <taxon>Hallella</taxon>
    </lineage>
</organism>
<keyword evidence="2" id="KW-0238">DNA-binding</keyword>
<dbReference type="PROSITE" id="PS01124">
    <property type="entry name" value="HTH_ARAC_FAMILY_2"/>
    <property type="match status" value="1"/>
</dbReference>
<dbReference type="Pfam" id="PF02311">
    <property type="entry name" value="AraC_binding"/>
    <property type="match status" value="1"/>
</dbReference>
<dbReference type="AlphaFoldDB" id="A0A7K0KDY3"/>
<keyword evidence="6" id="KW-1185">Reference proteome</keyword>
<dbReference type="RefSeq" id="WP_154533718.1">
    <property type="nucleotide sequence ID" value="NZ_VUNG01000009.1"/>
</dbReference>
<feature type="domain" description="HTH araC/xylS-type" evidence="4">
    <location>
        <begin position="193"/>
        <end position="291"/>
    </location>
</feature>
<keyword evidence="1" id="KW-0805">Transcription regulation</keyword>
<dbReference type="SUPFAM" id="SSF51215">
    <property type="entry name" value="Regulatory protein AraC"/>
    <property type="match status" value="1"/>
</dbReference>
<dbReference type="InterPro" id="IPR003313">
    <property type="entry name" value="AraC-bd"/>
</dbReference>
<sequence length="293" mass="34131">MNTSLNSISINDVKLIQGGSYIDDDLVLTENMNNLPVFQEPRRMDFILLALCTQGEGEYSVDTIHHKVRAGDIIIISNGAILDYYKFSPDHKEVVIIISSQYFHEVLAGVHDLSTMYIFSRMHPVYHLDPQKQQDIVDFFSFIKTKVGDTNHHFRRETVQSLLKALIYDAGNTIWQSQQLMQTRRARAEDIFVKFIQLVEQNFRQERRVGWYALQLSITPKYLSEIIKQVSHQTPNEWIDTYVTLELRNLLKNTSKSIKEITEDLRFANQSFLGKYFKEHVGMSPSEYRKSSN</sequence>
<evidence type="ECO:0000256" key="2">
    <source>
        <dbReference type="ARBA" id="ARBA00023125"/>
    </source>
</evidence>
<evidence type="ECO:0000313" key="5">
    <source>
        <dbReference type="EMBL" id="MST84136.1"/>
    </source>
</evidence>
<keyword evidence="3" id="KW-0804">Transcription</keyword>
<evidence type="ECO:0000259" key="4">
    <source>
        <dbReference type="PROSITE" id="PS01124"/>
    </source>
</evidence>
<dbReference type="Gene3D" id="1.10.10.60">
    <property type="entry name" value="Homeodomain-like"/>
    <property type="match status" value="1"/>
</dbReference>
<dbReference type="SUPFAM" id="SSF46689">
    <property type="entry name" value="Homeodomain-like"/>
    <property type="match status" value="1"/>
</dbReference>
<accession>A0A7K0KDY3</accession>
<dbReference type="GO" id="GO:0043565">
    <property type="term" value="F:sequence-specific DNA binding"/>
    <property type="evidence" value="ECO:0007669"/>
    <property type="project" value="InterPro"/>
</dbReference>
<reference evidence="5 6" key="1">
    <citation type="submission" date="2019-08" db="EMBL/GenBank/DDBJ databases">
        <title>In-depth cultivation of the pig gut microbiome towards novel bacterial diversity and tailored functional studies.</title>
        <authorList>
            <person name="Wylensek D."/>
            <person name="Hitch T.C.A."/>
            <person name="Clavel T."/>
        </authorList>
    </citation>
    <scope>NUCLEOTIDE SEQUENCE [LARGE SCALE GENOMIC DNA]</scope>
    <source>
        <strain evidence="5 6">LKV-178-WT-2A</strain>
    </source>
</reference>